<sequence>MGDEEQAGNAVAVGVGGRNPCDLPYLLKEPVYCRLAHVGAEEDVAGPVAAAGALPGDRDADVDTAISWEVHESVFSEQRASESL</sequence>
<name>A0A9W6HZK5_9ACTN</name>
<protein>
    <submittedName>
        <fullName evidence="1">Uncharacterized protein</fullName>
    </submittedName>
</protein>
<evidence type="ECO:0000313" key="2">
    <source>
        <dbReference type="Proteomes" id="UP001143474"/>
    </source>
</evidence>
<reference evidence="1" key="2">
    <citation type="submission" date="2023-01" db="EMBL/GenBank/DDBJ databases">
        <authorList>
            <person name="Sun Q."/>
            <person name="Evtushenko L."/>
        </authorList>
    </citation>
    <scope>NUCLEOTIDE SEQUENCE</scope>
    <source>
        <strain evidence="1">VKM Ac-2007</strain>
    </source>
</reference>
<accession>A0A9W6HZK5</accession>
<organism evidence="1 2">
    <name type="scientific">Streptosporangium carneum</name>
    <dbReference type="NCBI Taxonomy" id="47481"/>
    <lineage>
        <taxon>Bacteria</taxon>
        <taxon>Bacillati</taxon>
        <taxon>Actinomycetota</taxon>
        <taxon>Actinomycetes</taxon>
        <taxon>Streptosporangiales</taxon>
        <taxon>Streptosporangiaceae</taxon>
        <taxon>Streptosporangium</taxon>
    </lineage>
</organism>
<keyword evidence="2" id="KW-1185">Reference proteome</keyword>
<evidence type="ECO:0000313" key="1">
    <source>
        <dbReference type="EMBL" id="GLK09226.1"/>
    </source>
</evidence>
<dbReference type="AlphaFoldDB" id="A0A9W6HZK5"/>
<reference evidence="1" key="1">
    <citation type="journal article" date="2014" name="Int. J. Syst. Evol. Microbiol.">
        <title>Complete genome sequence of Corynebacterium casei LMG S-19264T (=DSM 44701T), isolated from a smear-ripened cheese.</title>
        <authorList>
            <consortium name="US DOE Joint Genome Institute (JGI-PGF)"/>
            <person name="Walter F."/>
            <person name="Albersmeier A."/>
            <person name="Kalinowski J."/>
            <person name="Ruckert C."/>
        </authorList>
    </citation>
    <scope>NUCLEOTIDE SEQUENCE</scope>
    <source>
        <strain evidence="1">VKM Ac-2007</strain>
    </source>
</reference>
<dbReference type="Proteomes" id="UP001143474">
    <property type="component" value="Unassembled WGS sequence"/>
</dbReference>
<gene>
    <name evidence="1" type="ORF">GCM10017600_26320</name>
</gene>
<comment type="caution">
    <text evidence="1">The sequence shown here is derived from an EMBL/GenBank/DDBJ whole genome shotgun (WGS) entry which is preliminary data.</text>
</comment>
<dbReference type="EMBL" id="BSEV01000004">
    <property type="protein sequence ID" value="GLK09226.1"/>
    <property type="molecule type" value="Genomic_DNA"/>
</dbReference>
<proteinExistence type="predicted"/>